<keyword evidence="2" id="KW-1185">Reference proteome</keyword>
<proteinExistence type="predicted"/>
<sequence>MGPKPDPNKSEKPKKAISKEAISSPVKTSKIVSLDRSKLATDTSAIISTMKAHIVAEKEKSSDSETLTMMEMLIAIFEQQQVILNHLLATKAPMLATDLATDAEEKERKRSIVISGLSEAVSDTGRGKFKEDKAKVEALLDELDVECGVVHVYRMGKPMENRSRLVKVVLPTSFYQSQCLKFAKNLKTVSGYDGIYIRPSMTKDQLQADYELRKKLREMNKNGIKHRIYRGEIVPIQNPGN</sequence>
<dbReference type="Proteomes" id="UP000887540">
    <property type="component" value="Unplaced"/>
</dbReference>
<reference evidence="3" key="1">
    <citation type="submission" date="2022-11" db="UniProtKB">
        <authorList>
            <consortium name="WormBaseParasite"/>
        </authorList>
    </citation>
    <scope>IDENTIFICATION</scope>
</reference>
<evidence type="ECO:0000313" key="3">
    <source>
        <dbReference type="WBParaSite" id="ACRNAN_scaffold16171.g26624.t1"/>
    </source>
</evidence>
<protein>
    <submittedName>
        <fullName evidence="3">Transposase</fullName>
    </submittedName>
</protein>
<name>A0A914CY38_9BILA</name>
<dbReference type="WBParaSite" id="ACRNAN_scaffold16171.g26624.t1">
    <property type="protein sequence ID" value="ACRNAN_scaffold16171.g26624.t1"/>
    <property type="gene ID" value="ACRNAN_scaffold16171.g26624"/>
</dbReference>
<dbReference type="AlphaFoldDB" id="A0A914CY38"/>
<evidence type="ECO:0000256" key="1">
    <source>
        <dbReference type="SAM" id="MobiDB-lite"/>
    </source>
</evidence>
<evidence type="ECO:0000313" key="2">
    <source>
        <dbReference type="Proteomes" id="UP000887540"/>
    </source>
</evidence>
<organism evidence="2 3">
    <name type="scientific">Acrobeloides nanus</name>
    <dbReference type="NCBI Taxonomy" id="290746"/>
    <lineage>
        <taxon>Eukaryota</taxon>
        <taxon>Metazoa</taxon>
        <taxon>Ecdysozoa</taxon>
        <taxon>Nematoda</taxon>
        <taxon>Chromadorea</taxon>
        <taxon>Rhabditida</taxon>
        <taxon>Tylenchina</taxon>
        <taxon>Cephalobomorpha</taxon>
        <taxon>Cephaloboidea</taxon>
        <taxon>Cephalobidae</taxon>
        <taxon>Acrobeloides</taxon>
    </lineage>
</organism>
<accession>A0A914CY38</accession>
<feature type="region of interest" description="Disordered" evidence="1">
    <location>
        <begin position="1"/>
        <end position="22"/>
    </location>
</feature>
<feature type="compositionally biased region" description="Basic and acidic residues" evidence="1">
    <location>
        <begin position="1"/>
        <end position="18"/>
    </location>
</feature>